<keyword evidence="6" id="KW-1185">Reference proteome</keyword>
<comment type="subcellular location">
    <subcellularLocation>
        <location evidence="1">Host cell</location>
    </subcellularLocation>
    <subcellularLocation>
        <location evidence="2">Secreted</location>
    </subcellularLocation>
</comment>
<evidence type="ECO:0000256" key="3">
    <source>
        <dbReference type="ARBA" id="ARBA00022525"/>
    </source>
</evidence>
<dbReference type="Proteomes" id="UP001259832">
    <property type="component" value="Unassembled WGS sequence"/>
</dbReference>
<name>A0AAD9FZ33_9STRA</name>
<protein>
    <recommendedName>
        <fullName evidence="4">Crinkler effector protein N-terminal domain-containing protein</fullName>
    </recommendedName>
</protein>
<reference evidence="5" key="1">
    <citation type="submission" date="2023-08" db="EMBL/GenBank/DDBJ databases">
        <title>Reference Genome Resource for the Citrus Pathogen Phytophthora citrophthora.</title>
        <authorList>
            <person name="Moller H."/>
            <person name="Coetzee B."/>
            <person name="Rose L.J."/>
            <person name="Van Niekerk J.M."/>
        </authorList>
    </citation>
    <scope>NUCLEOTIDE SEQUENCE</scope>
    <source>
        <strain evidence="5">STE-U-9442</strain>
    </source>
</reference>
<dbReference type="GO" id="GO:0043657">
    <property type="term" value="C:host cell"/>
    <property type="evidence" value="ECO:0007669"/>
    <property type="project" value="UniProtKB-SubCell"/>
</dbReference>
<dbReference type="GO" id="GO:0005576">
    <property type="term" value="C:extracellular region"/>
    <property type="evidence" value="ECO:0007669"/>
    <property type="project" value="UniProtKB-SubCell"/>
</dbReference>
<dbReference type="Pfam" id="PF20147">
    <property type="entry name" value="Crinkler"/>
    <property type="match status" value="1"/>
</dbReference>
<accession>A0AAD9FZ33</accession>
<dbReference type="EMBL" id="JASMQC010000055">
    <property type="protein sequence ID" value="KAK1928937.1"/>
    <property type="molecule type" value="Genomic_DNA"/>
</dbReference>
<keyword evidence="3" id="KW-0964">Secreted</keyword>
<evidence type="ECO:0000256" key="1">
    <source>
        <dbReference type="ARBA" id="ARBA00004340"/>
    </source>
</evidence>
<sequence>MVKLFCAVVGAAGSAFEVDIAEDASVSALKEAIKNKKKNALDGVDPDDLQLFLAKTADGGWLRSDDPDVTSMRSGAIPEQVKKLLNEEIDPAEEIGDLFGGAPTKKTIHVLVVVLEAGVGSALLQKVNTVEYQDVWYGLQGSVGRGEGIDLNDERTLSRSALTADIIDRLDETHVVLVKVHQ</sequence>
<proteinExistence type="predicted"/>
<organism evidence="5 6">
    <name type="scientific">Phytophthora citrophthora</name>
    <dbReference type="NCBI Taxonomy" id="4793"/>
    <lineage>
        <taxon>Eukaryota</taxon>
        <taxon>Sar</taxon>
        <taxon>Stramenopiles</taxon>
        <taxon>Oomycota</taxon>
        <taxon>Peronosporomycetes</taxon>
        <taxon>Peronosporales</taxon>
        <taxon>Peronosporaceae</taxon>
        <taxon>Phytophthora</taxon>
    </lineage>
</organism>
<evidence type="ECO:0000313" key="5">
    <source>
        <dbReference type="EMBL" id="KAK1928937.1"/>
    </source>
</evidence>
<evidence type="ECO:0000313" key="6">
    <source>
        <dbReference type="Proteomes" id="UP001259832"/>
    </source>
</evidence>
<comment type="caution">
    <text evidence="5">The sequence shown here is derived from an EMBL/GenBank/DDBJ whole genome shotgun (WGS) entry which is preliminary data.</text>
</comment>
<evidence type="ECO:0000259" key="4">
    <source>
        <dbReference type="Pfam" id="PF20147"/>
    </source>
</evidence>
<dbReference type="AlphaFoldDB" id="A0AAD9FZ33"/>
<evidence type="ECO:0000256" key="2">
    <source>
        <dbReference type="ARBA" id="ARBA00004613"/>
    </source>
</evidence>
<feature type="domain" description="Crinkler effector protein N-terminal" evidence="4">
    <location>
        <begin position="2"/>
        <end position="113"/>
    </location>
</feature>
<dbReference type="InterPro" id="IPR045379">
    <property type="entry name" value="Crinkler_N"/>
</dbReference>
<gene>
    <name evidence="5" type="ORF">P3T76_015577</name>
</gene>